<evidence type="ECO:0000256" key="3">
    <source>
        <dbReference type="ARBA" id="ARBA00023163"/>
    </source>
</evidence>
<dbReference type="PROSITE" id="PS01124">
    <property type="entry name" value="HTH_ARAC_FAMILY_2"/>
    <property type="match status" value="1"/>
</dbReference>
<evidence type="ECO:0000313" key="5">
    <source>
        <dbReference type="EMBL" id="CQI91339.1"/>
    </source>
</evidence>
<reference evidence="6" key="1">
    <citation type="submission" date="2015-03" db="EMBL/GenBank/DDBJ databases">
        <authorList>
            <consortium name="Pathogen Informatics"/>
            <person name="Murphy D."/>
        </authorList>
    </citation>
    <scope>NUCLEOTIDE SEQUENCE [LARGE SCALE GENOMIC DNA]</scope>
    <source>
        <strain evidence="6">68/02</strain>
    </source>
</reference>
<evidence type="ECO:0000259" key="4">
    <source>
        <dbReference type="PROSITE" id="PS01124"/>
    </source>
</evidence>
<keyword evidence="2" id="KW-0238">DNA-binding</keyword>
<sequence>MPVAKETHRDIAKLMERGRGTLGKNWTISQMAAELALSERTFLRRFSAATGQTPKIWLQHEKMHRAKVLLESDQMNITAIAEYCGFQTIEGFRDAFRQTIGITPAVYRRRFKYN</sequence>
<dbReference type="Proteomes" id="UP000042054">
    <property type="component" value="Unassembled WGS sequence"/>
</dbReference>
<dbReference type="InterPro" id="IPR009057">
    <property type="entry name" value="Homeodomain-like_sf"/>
</dbReference>
<dbReference type="GO" id="GO:0043565">
    <property type="term" value="F:sequence-specific DNA binding"/>
    <property type="evidence" value="ECO:0007669"/>
    <property type="project" value="InterPro"/>
</dbReference>
<dbReference type="EMBL" id="CTKE01000011">
    <property type="protein sequence ID" value="CQI91339.1"/>
    <property type="molecule type" value="Genomic_DNA"/>
</dbReference>
<dbReference type="InterPro" id="IPR018062">
    <property type="entry name" value="HTH_AraC-typ_CS"/>
</dbReference>
<dbReference type="InterPro" id="IPR050204">
    <property type="entry name" value="AraC_XylS_family_regulators"/>
</dbReference>
<dbReference type="Pfam" id="PF12833">
    <property type="entry name" value="HTH_18"/>
    <property type="match status" value="1"/>
</dbReference>
<proteinExistence type="predicted"/>
<keyword evidence="1" id="KW-0805">Transcription regulation</keyword>
<accession>A0A0U1HU44</accession>
<gene>
    <name evidence="5" type="primary">ftrA</name>
    <name evidence="5" type="ORF">ERS008555_02377</name>
</gene>
<dbReference type="AlphaFoldDB" id="A0A0U1HU44"/>
<dbReference type="STRING" id="29485.CH64_1592"/>
<evidence type="ECO:0000256" key="2">
    <source>
        <dbReference type="ARBA" id="ARBA00023125"/>
    </source>
</evidence>
<evidence type="ECO:0000313" key="6">
    <source>
        <dbReference type="Proteomes" id="UP000042054"/>
    </source>
</evidence>
<organism evidence="5 6">
    <name type="scientific">Yersinia rohdei</name>
    <dbReference type="NCBI Taxonomy" id="29485"/>
    <lineage>
        <taxon>Bacteria</taxon>
        <taxon>Pseudomonadati</taxon>
        <taxon>Pseudomonadota</taxon>
        <taxon>Gammaproteobacteria</taxon>
        <taxon>Enterobacterales</taxon>
        <taxon>Yersiniaceae</taxon>
        <taxon>Yersinia</taxon>
    </lineage>
</organism>
<feature type="domain" description="HTH araC/xylS-type" evidence="4">
    <location>
        <begin position="12"/>
        <end position="110"/>
    </location>
</feature>
<name>A0A0U1HU44_YERRO</name>
<dbReference type="SUPFAM" id="SSF46689">
    <property type="entry name" value="Homeodomain-like"/>
    <property type="match status" value="2"/>
</dbReference>
<dbReference type="GO" id="GO:0003700">
    <property type="term" value="F:DNA-binding transcription factor activity"/>
    <property type="evidence" value="ECO:0007669"/>
    <property type="project" value="InterPro"/>
</dbReference>
<keyword evidence="3" id="KW-0804">Transcription</keyword>
<dbReference type="PROSITE" id="PS00041">
    <property type="entry name" value="HTH_ARAC_FAMILY_1"/>
    <property type="match status" value="1"/>
</dbReference>
<evidence type="ECO:0000256" key="1">
    <source>
        <dbReference type="ARBA" id="ARBA00023015"/>
    </source>
</evidence>
<dbReference type="InterPro" id="IPR018060">
    <property type="entry name" value="HTH_AraC"/>
</dbReference>
<dbReference type="Gene3D" id="1.10.10.60">
    <property type="entry name" value="Homeodomain-like"/>
    <property type="match status" value="2"/>
</dbReference>
<dbReference type="PANTHER" id="PTHR46796">
    <property type="entry name" value="HTH-TYPE TRANSCRIPTIONAL ACTIVATOR RHAS-RELATED"/>
    <property type="match status" value="1"/>
</dbReference>
<protein>
    <submittedName>
        <fullName evidence="5">Transcriptional activator FtrA</fullName>
    </submittedName>
</protein>
<dbReference type="SMART" id="SM00342">
    <property type="entry name" value="HTH_ARAC"/>
    <property type="match status" value="1"/>
</dbReference>